<dbReference type="EMBL" id="HBKQ01055393">
    <property type="protein sequence ID" value="CAE2281602.1"/>
    <property type="molecule type" value="Transcribed_RNA"/>
</dbReference>
<dbReference type="PANTHER" id="PTHR38036:SF1">
    <property type="entry name" value="UPF0250 PROTEIN YBED"/>
    <property type="match status" value="1"/>
</dbReference>
<evidence type="ECO:0008006" key="5">
    <source>
        <dbReference type="Google" id="ProtNLM"/>
    </source>
</evidence>
<dbReference type="Gene3D" id="3.30.70.260">
    <property type="match status" value="1"/>
</dbReference>
<evidence type="ECO:0000256" key="2">
    <source>
        <dbReference type="SAM" id="MobiDB-lite"/>
    </source>
</evidence>
<feature type="compositionally biased region" description="Acidic residues" evidence="2">
    <location>
        <begin position="95"/>
        <end position="105"/>
    </location>
</feature>
<feature type="region of interest" description="Disordered" evidence="2">
    <location>
        <begin position="18"/>
        <end position="105"/>
    </location>
</feature>
<comment type="similarity">
    <text evidence="1">Belongs to the UPF0250 family.</text>
</comment>
<dbReference type="AlphaFoldDB" id="A0A6U6KEL0"/>
<dbReference type="GO" id="GO:0005829">
    <property type="term" value="C:cytosol"/>
    <property type="evidence" value="ECO:0007669"/>
    <property type="project" value="TreeGrafter"/>
</dbReference>
<dbReference type="InterPro" id="IPR007454">
    <property type="entry name" value="UPF0250_YbeD-like"/>
</dbReference>
<evidence type="ECO:0000313" key="3">
    <source>
        <dbReference type="EMBL" id="CAE2281600.1"/>
    </source>
</evidence>
<dbReference type="SUPFAM" id="SSF117991">
    <property type="entry name" value="YbeD/HP0495-like"/>
    <property type="match status" value="1"/>
</dbReference>
<name>A0A6U6KEL0_9STRA</name>
<dbReference type="Pfam" id="PF04359">
    <property type="entry name" value="DUF493"/>
    <property type="match status" value="1"/>
</dbReference>
<accession>A0A6U6KEL0</accession>
<evidence type="ECO:0000313" key="4">
    <source>
        <dbReference type="EMBL" id="CAE2281602.1"/>
    </source>
</evidence>
<sequence length="282" mass="29877">MVRSPKSAVPALAALLLSSSSSDGGRALGFVHRSTVAPRRHPSTRIRMAEESSPPGKDGDDDERPVAGTFFNPVPEKPASASAPSPAEGQSDSAADVDADGDGADAFDRSISELMRRRKAGPKASQPSTIGGVLTSKATGFGKPAAPRIIKAKGAGSGGKSKPFVGIGKPLNDVNNPQYDDQGYTLYADEETGKKSRVFEALVEYPCKFTMKIVGANEGGFAKDIVGVVAESCEVDVEDVENKTRLKGKWVSVTVQAPVKSAEMLYALYENIDRDPRVKFKF</sequence>
<proteinExistence type="inferred from homology"/>
<reference evidence="3" key="1">
    <citation type="submission" date="2021-01" db="EMBL/GenBank/DDBJ databases">
        <authorList>
            <person name="Corre E."/>
            <person name="Pelletier E."/>
            <person name="Niang G."/>
            <person name="Scheremetjew M."/>
            <person name="Finn R."/>
            <person name="Kale V."/>
            <person name="Holt S."/>
            <person name="Cochrane G."/>
            <person name="Meng A."/>
            <person name="Brown T."/>
            <person name="Cohen L."/>
        </authorList>
    </citation>
    <scope>NUCLEOTIDE SEQUENCE</scope>
    <source>
        <strain evidence="3">Isolate 1302-5</strain>
    </source>
</reference>
<gene>
    <name evidence="3" type="ORF">OAUR00152_LOCUS37925</name>
    <name evidence="4" type="ORF">OAUR00152_LOCUS37926</name>
</gene>
<feature type="region of interest" description="Disordered" evidence="2">
    <location>
        <begin position="117"/>
        <end position="138"/>
    </location>
</feature>
<organism evidence="3">
    <name type="scientific">Odontella aurita</name>
    <dbReference type="NCBI Taxonomy" id="265563"/>
    <lineage>
        <taxon>Eukaryota</taxon>
        <taxon>Sar</taxon>
        <taxon>Stramenopiles</taxon>
        <taxon>Ochrophyta</taxon>
        <taxon>Bacillariophyta</taxon>
        <taxon>Mediophyceae</taxon>
        <taxon>Biddulphiophycidae</taxon>
        <taxon>Eupodiscales</taxon>
        <taxon>Odontellaceae</taxon>
        <taxon>Odontella</taxon>
    </lineage>
</organism>
<dbReference type="PANTHER" id="PTHR38036">
    <property type="entry name" value="UPF0250 PROTEIN YBED"/>
    <property type="match status" value="1"/>
</dbReference>
<dbReference type="EMBL" id="HBKQ01055392">
    <property type="protein sequence ID" value="CAE2281600.1"/>
    <property type="molecule type" value="Transcribed_RNA"/>
</dbReference>
<feature type="compositionally biased region" description="Low complexity" evidence="2">
    <location>
        <begin position="78"/>
        <end position="94"/>
    </location>
</feature>
<protein>
    <recommendedName>
        <fullName evidence="5">DUF493 domain-containing protein</fullName>
    </recommendedName>
</protein>
<dbReference type="InterPro" id="IPR027471">
    <property type="entry name" value="YbeD-like_sf"/>
</dbReference>
<evidence type="ECO:0000256" key="1">
    <source>
        <dbReference type="ARBA" id="ARBA00008460"/>
    </source>
</evidence>